<keyword evidence="4" id="KW-0235">DNA replication</keyword>
<feature type="domain" description="DNA polymerase III delta subunit-like C-terminal" evidence="8">
    <location>
        <begin position="218"/>
        <end position="332"/>
    </location>
</feature>
<dbReference type="NCBIfam" id="TIGR01128">
    <property type="entry name" value="holA"/>
    <property type="match status" value="1"/>
</dbReference>
<dbReference type="GO" id="GO:0003887">
    <property type="term" value="F:DNA-directed DNA polymerase activity"/>
    <property type="evidence" value="ECO:0007669"/>
    <property type="project" value="UniProtKB-KW"/>
</dbReference>
<dbReference type="Gene3D" id="3.40.50.300">
    <property type="entry name" value="P-loop containing nucleotide triphosphate hydrolases"/>
    <property type="match status" value="1"/>
</dbReference>
<dbReference type="InterPro" id="IPR008921">
    <property type="entry name" value="DNA_pol3_clamp-load_cplx_C"/>
</dbReference>
<organism evidence="9 10">
    <name type="scientific">Micavibrio aeruginosavorus (strain ARL-13)</name>
    <dbReference type="NCBI Taxonomy" id="856793"/>
    <lineage>
        <taxon>Bacteria</taxon>
        <taxon>Pseudomonadati</taxon>
        <taxon>Bdellovibrionota</taxon>
        <taxon>Bdellovibrionia</taxon>
        <taxon>Bdellovibrionales</taxon>
        <taxon>Pseudobdellovibrionaceae</taxon>
        <taxon>Micavibrio</taxon>
    </lineage>
</organism>
<dbReference type="InterPro" id="IPR005790">
    <property type="entry name" value="DNA_polIII_delta"/>
</dbReference>
<evidence type="ECO:0000256" key="7">
    <source>
        <dbReference type="ARBA" id="ARBA00049244"/>
    </source>
</evidence>
<gene>
    <name evidence="9" type="primary">holA</name>
    <name evidence="9" type="ordered locus">MICA_40</name>
</gene>
<keyword evidence="10" id="KW-1185">Reference proteome</keyword>
<evidence type="ECO:0000256" key="2">
    <source>
        <dbReference type="ARBA" id="ARBA00022679"/>
    </source>
</evidence>
<dbReference type="HOGENOM" id="CLU_068860_1_0_5"/>
<dbReference type="GO" id="GO:0009360">
    <property type="term" value="C:DNA polymerase III complex"/>
    <property type="evidence" value="ECO:0007669"/>
    <property type="project" value="TreeGrafter"/>
</dbReference>
<dbReference type="PANTHER" id="PTHR34388:SF1">
    <property type="entry name" value="DNA POLYMERASE III SUBUNIT DELTA"/>
    <property type="match status" value="1"/>
</dbReference>
<dbReference type="PANTHER" id="PTHR34388">
    <property type="entry name" value="DNA POLYMERASE III SUBUNIT DELTA"/>
    <property type="match status" value="1"/>
</dbReference>
<keyword evidence="5" id="KW-0239">DNA-directed DNA polymerase</keyword>
<protein>
    <recommendedName>
        <fullName evidence="1">DNA-directed DNA polymerase</fullName>
        <ecNumber evidence="1">2.7.7.7</ecNumber>
    </recommendedName>
</protein>
<dbReference type="InterPro" id="IPR027417">
    <property type="entry name" value="P-loop_NTPase"/>
</dbReference>
<dbReference type="AlphaFoldDB" id="G2KLF2"/>
<dbReference type="SUPFAM" id="SSF48019">
    <property type="entry name" value="post-AAA+ oligomerization domain-like"/>
    <property type="match status" value="1"/>
</dbReference>
<dbReference type="STRING" id="856793.MICA_40"/>
<dbReference type="EMBL" id="CP002382">
    <property type="protein sequence ID" value="AEP08388.1"/>
    <property type="molecule type" value="Genomic_DNA"/>
</dbReference>
<dbReference type="Pfam" id="PF21694">
    <property type="entry name" value="DNA_pol3_delta_C"/>
    <property type="match status" value="1"/>
</dbReference>
<proteinExistence type="inferred from homology"/>
<dbReference type="Gene3D" id="1.10.8.60">
    <property type="match status" value="1"/>
</dbReference>
<dbReference type="GO" id="GO:0003677">
    <property type="term" value="F:DNA binding"/>
    <property type="evidence" value="ECO:0007669"/>
    <property type="project" value="InterPro"/>
</dbReference>
<evidence type="ECO:0000256" key="6">
    <source>
        <dbReference type="ARBA" id="ARBA00034754"/>
    </source>
</evidence>
<keyword evidence="3 9" id="KW-0548">Nucleotidyltransferase</keyword>
<dbReference type="eggNOG" id="COG1466">
    <property type="taxonomic scope" value="Bacteria"/>
</dbReference>
<dbReference type="InterPro" id="IPR048466">
    <property type="entry name" value="DNA_pol3_delta-like_C"/>
</dbReference>
<evidence type="ECO:0000256" key="5">
    <source>
        <dbReference type="ARBA" id="ARBA00022932"/>
    </source>
</evidence>
<name>G2KLF2_MICAA</name>
<reference evidence="9 10" key="1">
    <citation type="journal article" date="2011" name="BMC Genomics">
        <title>Genomic insights into an obligate epibiotic bacterial predator: Micavibrio aeruginosavorus ARL-13.</title>
        <authorList>
            <person name="Wang Z."/>
            <person name="Kadouri D."/>
            <person name="Wu M."/>
        </authorList>
    </citation>
    <scope>NUCLEOTIDE SEQUENCE [LARGE SCALE GENOMIC DNA]</scope>
    <source>
        <strain evidence="9 10">ARL-13</strain>
    </source>
</reference>
<keyword evidence="2 9" id="KW-0808">Transferase</keyword>
<dbReference type="Gene3D" id="1.20.272.10">
    <property type="match status" value="1"/>
</dbReference>
<dbReference type="KEGG" id="mai:MICA_40"/>
<accession>G2KLF2</accession>
<dbReference type="GO" id="GO:0006261">
    <property type="term" value="P:DNA-templated DNA replication"/>
    <property type="evidence" value="ECO:0007669"/>
    <property type="project" value="TreeGrafter"/>
</dbReference>
<evidence type="ECO:0000259" key="8">
    <source>
        <dbReference type="Pfam" id="PF21694"/>
    </source>
</evidence>
<sequence length="341" mass="37093">MKLTFRQIEPFVKSPDPAARVVLVFGPDEGLMKERAALIGKTVVADLNDPFNVAVLNADSLGSDPARLNDEARAISMMGGNRLIRIESGADSLTPLIKEYLADPSPTALVVIEGGDLSTRSSLRKLVESAKNAAALPCYVAEARDVSGLIREMLQDAGLRIDNDASAWLAQQLTGDRLLARAEIEKLITYMISAPDKSVHLDDVIACCGQGGAKSLDDLIFATLGGDTEAALRTFRQLLDEGTAIIAMLRSLQNHVRRLHLARVAMDQGANAKEAMDSLNPKIFFKWEDSFRGQLMRFSTARLDTIMQRLMRLEADCKQTGTPDELVTAQALLSISAAARR</sequence>
<dbReference type="Proteomes" id="UP000009286">
    <property type="component" value="Chromosome"/>
</dbReference>
<dbReference type="EC" id="2.7.7.7" evidence="1"/>
<evidence type="ECO:0000313" key="9">
    <source>
        <dbReference type="EMBL" id="AEP08388.1"/>
    </source>
</evidence>
<dbReference type="OrthoDB" id="9804983at2"/>
<comment type="catalytic activity">
    <reaction evidence="7">
        <text>DNA(n) + a 2'-deoxyribonucleoside 5'-triphosphate = DNA(n+1) + diphosphate</text>
        <dbReference type="Rhea" id="RHEA:22508"/>
        <dbReference type="Rhea" id="RHEA-COMP:17339"/>
        <dbReference type="Rhea" id="RHEA-COMP:17340"/>
        <dbReference type="ChEBI" id="CHEBI:33019"/>
        <dbReference type="ChEBI" id="CHEBI:61560"/>
        <dbReference type="ChEBI" id="CHEBI:173112"/>
        <dbReference type="EC" id="2.7.7.7"/>
    </reaction>
</comment>
<evidence type="ECO:0000256" key="1">
    <source>
        <dbReference type="ARBA" id="ARBA00012417"/>
    </source>
</evidence>
<evidence type="ECO:0000256" key="3">
    <source>
        <dbReference type="ARBA" id="ARBA00022695"/>
    </source>
</evidence>
<dbReference type="RefSeq" id="WP_014101611.1">
    <property type="nucleotide sequence ID" value="NC_016026.1"/>
</dbReference>
<evidence type="ECO:0000256" key="4">
    <source>
        <dbReference type="ARBA" id="ARBA00022705"/>
    </source>
</evidence>
<dbReference type="SUPFAM" id="SSF52540">
    <property type="entry name" value="P-loop containing nucleoside triphosphate hydrolases"/>
    <property type="match status" value="1"/>
</dbReference>
<comment type="similarity">
    <text evidence="6">Belongs to the DNA polymerase HolA subunit family.</text>
</comment>
<evidence type="ECO:0000313" key="10">
    <source>
        <dbReference type="Proteomes" id="UP000009286"/>
    </source>
</evidence>